<reference evidence="5" key="1">
    <citation type="submission" date="2021-06" db="EMBL/GenBank/DDBJ databases">
        <title>Genome Sequence of Mortierella hyaline Strain SCG-10, a Cold-Adapted, Nitrate-Reducing Fungus Isolated from Soil in Minnesota, USA.</title>
        <authorList>
            <person name="Aldossari N."/>
        </authorList>
    </citation>
    <scope>NUCLEOTIDE SEQUENCE</scope>
    <source>
        <strain evidence="5">SCG-10</strain>
    </source>
</reference>
<evidence type="ECO:0000256" key="1">
    <source>
        <dbReference type="ARBA" id="ARBA00004340"/>
    </source>
</evidence>
<comment type="subcellular location">
    <subcellularLocation>
        <location evidence="1">Host cell</location>
    </subcellularLocation>
    <subcellularLocation>
        <location evidence="2">Secreted</location>
    </subcellularLocation>
</comment>
<accession>A0A9P8BLR7</accession>
<keyword evidence="3" id="KW-0964">Secreted</keyword>
<dbReference type="Proteomes" id="UP000707451">
    <property type="component" value="Unassembled WGS sequence"/>
</dbReference>
<dbReference type="EMBL" id="JAHRHY010000029">
    <property type="protein sequence ID" value="KAG9060834.1"/>
    <property type="molecule type" value="Genomic_DNA"/>
</dbReference>
<sequence length="1356" mass="152030">MDNNPLTLFCLVDGEATTNAFPVEIESTKTIGDLKKLIKAEKAPRFDDVAADELTLWRVSIPDDDDDDEIPIVLNNVNNKDKKKLRATRGLLEVFPDKPPKNTIHVIVQRPPQVHAPVLARASTPLSGYLSDQSRPATPIQLKIVPQDHIEKELTLVLEGVNHHHFTEPVDPKDVETSQREILGPFYKRPLPYHETATDTSLVMLGLELDKQARTSDGETLHSIVEGDIGKYSDHRVVAMVAPSGSGKTATVVDLASKHFVIYCVCCIPSPTISPGFKDPNFITLAEDIESMYRSIIHRNQGGSQDAKDIDSEVKALAGERVKLEFLARLLFLQLLLQNKPDLEPQQFFREQTTGGAATIARLVTKLQGYDNRAIRDMLRETQINLHTLLVPRRLGLVIALDEAQVAATGIFCKGQGSETVETKLPACINKASNVWCITVIAGMQTHLENVVFLPKAYLDNDGFIKIDGLKVSPVLWADTKTELTYGQKRDYLRIAESGYRMAGNIQKDQGCSICGDVITWRTVGTSLRKPGLPIAADIKETYGVADRNVSELAKLPELQDLINELLSDRCCASCDTKLTRDNAVFRVRRSIRDSRDNPLDLTGRCKTCKCVADVDFSRQVRSWAYRKRAKRPGDYESLEKAMMAYVTTLARGFCVGSPAFDPEEFVVLRDEAAERRDFLHDLKTEMPKGTKWADEVIESIEETVINGGFDKASVEQWPEDKVLQRRYQKFEYGRQERGKADRLASWSYEKYRYYLHLCKERSLVTGMKVTLPRKLDIDRNIDTDKYDFDTILLMENEINVAKKSMSEFKDSSAFRLSKESFKPKWAVKILRADLWKLIEDTNATKDGLEVEAESPLLPPFVLLEEHTLQGSALPRQTISPLSSSIITSLPSNVPSEISVTSRHSQKSIKDFFPLTPAHGNSAMRALPLTAEIITRGRHPLVDISNDGKDNNGLPTIRRGRLSKMLSELVDMSDCEIPPAKRRRLSGRARFSIGIINRLIATGSIQNSKQVTLENAINYAIAHVMSGLRSGIRTILESDKTGEAARLLCRMVLAYHLQDARISFSRHQQADFVDKALCRLRPHPDGIHLVMDELMVVEAVEEELKALDKDPEFSEYLDQFYQIVANFGVASTSKGDALEPLVRRSLQRFNGLRLVDLPFLQGIALPKWCDNLRLQIDGINTANGFGYTDSGIASDLAFLTDRPPNKMLIAKYGTRPDGAWFFSDKQYAGSLAIKFYSSPVPRKTHKDNETSSDIRGCFLQKDGTTLNSTLANIRRDFVASGTPSDLKGILRIHLEFPDVQYGMPATHVLTDPVTSNQDVMVYINLSNMDDFFFEGISEHKDDMVRLKKVIGLVCKK</sequence>
<comment type="caution">
    <text evidence="5">The sequence shown here is derived from an EMBL/GenBank/DDBJ whole genome shotgun (WGS) entry which is preliminary data.</text>
</comment>
<evidence type="ECO:0000256" key="2">
    <source>
        <dbReference type="ARBA" id="ARBA00004613"/>
    </source>
</evidence>
<evidence type="ECO:0000256" key="3">
    <source>
        <dbReference type="ARBA" id="ARBA00022525"/>
    </source>
</evidence>
<evidence type="ECO:0000313" key="5">
    <source>
        <dbReference type="EMBL" id="KAG9060834.1"/>
    </source>
</evidence>
<gene>
    <name evidence="5" type="ORF">KI688_007903</name>
</gene>
<dbReference type="InterPro" id="IPR045379">
    <property type="entry name" value="Crinkler_N"/>
</dbReference>
<dbReference type="GO" id="GO:0005576">
    <property type="term" value="C:extracellular region"/>
    <property type="evidence" value="ECO:0007669"/>
    <property type="project" value="UniProtKB-SubCell"/>
</dbReference>
<dbReference type="Pfam" id="PF20147">
    <property type="entry name" value="Crinkler"/>
    <property type="match status" value="1"/>
</dbReference>
<evidence type="ECO:0000259" key="4">
    <source>
        <dbReference type="Pfam" id="PF20147"/>
    </source>
</evidence>
<evidence type="ECO:0000313" key="6">
    <source>
        <dbReference type="Proteomes" id="UP000707451"/>
    </source>
</evidence>
<proteinExistence type="predicted"/>
<organism evidence="5 6">
    <name type="scientific">Linnemannia hyalina</name>
    <dbReference type="NCBI Taxonomy" id="64524"/>
    <lineage>
        <taxon>Eukaryota</taxon>
        <taxon>Fungi</taxon>
        <taxon>Fungi incertae sedis</taxon>
        <taxon>Mucoromycota</taxon>
        <taxon>Mortierellomycotina</taxon>
        <taxon>Mortierellomycetes</taxon>
        <taxon>Mortierellales</taxon>
        <taxon>Mortierellaceae</taxon>
        <taxon>Linnemannia</taxon>
    </lineage>
</organism>
<keyword evidence="6" id="KW-1185">Reference proteome</keyword>
<name>A0A9P8BLR7_9FUNG</name>
<dbReference type="GO" id="GO:0043657">
    <property type="term" value="C:host cell"/>
    <property type="evidence" value="ECO:0007669"/>
    <property type="project" value="UniProtKB-SubCell"/>
</dbReference>
<dbReference type="OrthoDB" id="2342465at2759"/>
<feature type="domain" description="Crinkler effector protein N-terminal" evidence="4">
    <location>
        <begin position="6"/>
        <end position="109"/>
    </location>
</feature>
<protein>
    <recommendedName>
        <fullName evidence="4">Crinkler effector protein N-terminal domain-containing protein</fullName>
    </recommendedName>
</protein>